<dbReference type="InterPro" id="IPR036890">
    <property type="entry name" value="HATPase_C_sf"/>
</dbReference>
<feature type="domain" description="Histidine kinase" evidence="9">
    <location>
        <begin position="299"/>
        <end position="530"/>
    </location>
</feature>
<dbReference type="InterPro" id="IPR003594">
    <property type="entry name" value="HATPase_dom"/>
</dbReference>
<dbReference type="SUPFAM" id="SSF55874">
    <property type="entry name" value="ATPase domain of HSP90 chaperone/DNA topoisomerase II/histidine kinase"/>
    <property type="match status" value="1"/>
</dbReference>
<evidence type="ECO:0000256" key="6">
    <source>
        <dbReference type="ARBA" id="ARBA00022777"/>
    </source>
</evidence>
<dbReference type="PANTHER" id="PTHR43065:SF42">
    <property type="entry name" value="TWO-COMPONENT SENSOR PPRA"/>
    <property type="match status" value="1"/>
</dbReference>
<evidence type="ECO:0000256" key="3">
    <source>
        <dbReference type="ARBA" id="ARBA00012438"/>
    </source>
</evidence>
<dbReference type="GO" id="GO:0016020">
    <property type="term" value="C:membrane"/>
    <property type="evidence" value="ECO:0007669"/>
    <property type="project" value="UniProtKB-SubCell"/>
</dbReference>
<dbReference type="Gene3D" id="1.10.287.130">
    <property type="match status" value="1"/>
</dbReference>
<comment type="subcellular location">
    <subcellularLocation>
        <location evidence="2">Membrane</location>
    </subcellularLocation>
</comment>
<dbReference type="AlphaFoldDB" id="A0A1E5IUA9"/>
<dbReference type="InterPro" id="IPR033414">
    <property type="entry name" value="Sensor_dom"/>
</dbReference>
<keyword evidence="8" id="KW-0812">Transmembrane</keyword>
<gene>
    <name evidence="11" type="ORF">BEL05_00665</name>
</gene>
<dbReference type="PROSITE" id="PS50885">
    <property type="entry name" value="HAMP"/>
    <property type="match status" value="1"/>
</dbReference>
<dbReference type="RefSeq" id="WP_069670945.1">
    <property type="nucleotide sequence ID" value="NZ_JAWWDQ010000017.1"/>
</dbReference>
<feature type="coiled-coil region" evidence="7">
    <location>
        <begin position="231"/>
        <end position="280"/>
    </location>
</feature>
<evidence type="ECO:0000259" key="10">
    <source>
        <dbReference type="PROSITE" id="PS50885"/>
    </source>
</evidence>
<dbReference type="Gene3D" id="3.30.565.10">
    <property type="entry name" value="Histidine kinase-like ATPase, C-terminal domain"/>
    <property type="match status" value="1"/>
</dbReference>
<keyword evidence="8" id="KW-0472">Membrane</keyword>
<evidence type="ECO:0000256" key="4">
    <source>
        <dbReference type="ARBA" id="ARBA00022553"/>
    </source>
</evidence>
<dbReference type="InterPro" id="IPR004358">
    <property type="entry name" value="Sig_transdc_His_kin-like_C"/>
</dbReference>
<evidence type="ECO:0000256" key="5">
    <source>
        <dbReference type="ARBA" id="ARBA00022679"/>
    </source>
</evidence>
<dbReference type="InterPro" id="IPR003660">
    <property type="entry name" value="HAMP_dom"/>
</dbReference>
<keyword evidence="7" id="KW-0175">Coiled coil</keyword>
<evidence type="ECO:0000256" key="2">
    <source>
        <dbReference type="ARBA" id="ARBA00004370"/>
    </source>
</evidence>
<feature type="transmembrane region" description="Helical" evidence="8">
    <location>
        <begin position="149"/>
        <end position="175"/>
    </location>
</feature>
<comment type="caution">
    <text evidence="11">The sequence shown here is derived from an EMBL/GenBank/DDBJ whole genome shotgun (WGS) entry which is preliminary data.</text>
</comment>
<dbReference type="PRINTS" id="PR00344">
    <property type="entry name" value="BCTRLSENSOR"/>
</dbReference>
<evidence type="ECO:0000259" key="9">
    <source>
        <dbReference type="PROSITE" id="PS50109"/>
    </source>
</evidence>
<dbReference type="EMBL" id="MCBT01000024">
    <property type="protein sequence ID" value="OEG74144.1"/>
    <property type="molecule type" value="Genomic_DNA"/>
</dbReference>
<comment type="catalytic activity">
    <reaction evidence="1">
        <text>ATP + protein L-histidine = ADP + protein N-phospho-L-histidine.</text>
        <dbReference type="EC" id="2.7.13.3"/>
    </reaction>
</comment>
<dbReference type="Pfam" id="PF02518">
    <property type="entry name" value="HATPase_c"/>
    <property type="match status" value="1"/>
</dbReference>
<name>A0A1E5IUA9_SHECO</name>
<evidence type="ECO:0000256" key="8">
    <source>
        <dbReference type="SAM" id="Phobius"/>
    </source>
</evidence>
<dbReference type="PROSITE" id="PS50109">
    <property type="entry name" value="HIS_KIN"/>
    <property type="match status" value="1"/>
</dbReference>
<dbReference type="SMART" id="SM00387">
    <property type="entry name" value="HATPase_c"/>
    <property type="match status" value="1"/>
</dbReference>
<dbReference type="EC" id="2.7.13.3" evidence="3"/>
<keyword evidence="5" id="KW-0808">Transferase</keyword>
<dbReference type="CDD" id="cd00075">
    <property type="entry name" value="HATPase"/>
    <property type="match status" value="1"/>
</dbReference>
<proteinExistence type="predicted"/>
<dbReference type="InterPro" id="IPR003661">
    <property type="entry name" value="HisK_dim/P_dom"/>
</dbReference>
<dbReference type="Gene3D" id="6.10.340.10">
    <property type="match status" value="1"/>
</dbReference>
<dbReference type="OrthoDB" id="2521613at2"/>
<feature type="domain" description="HAMP" evidence="10">
    <location>
        <begin position="173"/>
        <end position="229"/>
    </location>
</feature>
<evidence type="ECO:0000256" key="7">
    <source>
        <dbReference type="SAM" id="Coils"/>
    </source>
</evidence>
<evidence type="ECO:0000313" key="11">
    <source>
        <dbReference type="EMBL" id="OEG74144.1"/>
    </source>
</evidence>
<feature type="transmembrane region" description="Helical" evidence="8">
    <location>
        <begin position="21"/>
        <end position="38"/>
    </location>
</feature>
<evidence type="ECO:0000256" key="1">
    <source>
        <dbReference type="ARBA" id="ARBA00000085"/>
    </source>
</evidence>
<dbReference type="PANTHER" id="PTHR43065">
    <property type="entry name" value="SENSOR HISTIDINE KINASE"/>
    <property type="match status" value="1"/>
</dbReference>
<dbReference type="STRING" id="23.BEL05_00665"/>
<dbReference type="InterPro" id="IPR005467">
    <property type="entry name" value="His_kinase_dom"/>
</dbReference>
<keyword evidence="6 11" id="KW-0418">Kinase</keyword>
<accession>A0A1E5IUA9</accession>
<organism evidence="11 12">
    <name type="scientific">Shewanella colwelliana</name>
    <name type="common">Alteromonas colwelliana</name>
    <dbReference type="NCBI Taxonomy" id="23"/>
    <lineage>
        <taxon>Bacteria</taxon>
        <taxon>Pseudomonadati</taxon>
        <taxon>Pseudomonadota</taxon>
        <taxon>Gammaproteobacteria</taxon>
        <taxon>Alteromonadales</taxon>
        <taxon>Shewanellaceae</taxon>
        <taxon>Shewanella</taxon>
    </lineage>
</organism>
<keyword evidence="4" id="KW-0597">Phosphoprotein</keyword>
<reference evidence="11 12" key="1">
    <citation type="submission" date="2016-07" db="EMBL/GenBank/DDBJ databases">
        <title>Whole-genome of two Shewanella species isolated from a digestive organ of sea cucumber Apostichopus japonicus Selenka 1867.</title>
        <authorList>
            <person name="Hong H.-H."/>
            <person name="Choi H."/>
            <person name="Cheon S."/>
            <person name="Oh J.-S."/>
            <person name="Lee H.-G."/>
            <person name="Park C."/>
        </authorList>
    </citation>
    <scope>NUCLEOTIDE SEQUENCE [LARGE SCALE GENOMIC DNA]</scope>
    <source>
        <strain evidence="11 12">CSB03KR</strain>
    </source>
</reference>
<dbReference type="SUPFAM" id="SSF47384">
    <property type="entry name" value="Homodimeric domain of signal transducing histidine kinase"/>
    <property type="match status" value="1"/>
</dbReference>
<keyword evidence="8" id="KW-1133">Transmembrane helix</keyword>
<evidence type="ECO:0000313" key="12">
    <source>
        <dbReference type="Proteomes" id="UP000095230"/>
    </source>
</evidence>
<dbReference type="Pfam" id="PF17149">
    <property type="entry name" value="CHASE5"/>
    <property type="match status" value="1"/>
</dbReference>
<sequence>MQKITSQLLKSPIGRKLTLSIILFSSLITLLTTGFQLINDYRSDVNRISRQFESIEKVNLDVLAASIWVIDERLINTQIDGLIQLPDITYIAINDDSGQEWQAGMPQPENTIEKSFQLTYQSGSEDINVGTLVVQADLKVVYEKLLDRAIVILLSNAIKTFIVAGFILFLVWFLVTRHLHKLSSYSQNINLDGEFEPLVFVKNSHKNDEFWLVADAINQMQQQLRSSFDDIKRSKQDLQEALADRERLLELERSYKDELARQVKERTQELEQSLLVLKRAQEVLVEQEKMAALGGLVSGVAHEINTPIGICLTAASSQLIHIQELITLIHSENATLEEINSILEEYQESCELIISNITRASSLIQKFKTIAAEQSLEEKRSVNLKQGLVEHHESMKFLYGERLVDVDYHLDPTLTIRTNLSLFKQIITNLLSNAYAHAFNDRENGKLRIDAQVDNDTVTIKIQDNGEGISDEASPHIFEPFYTTTRSQGGTGLGLSAAFNAATLLQGKIRYEKECELGGACFVISFPAEVLAPTQADLGFMTKSSFS</sequence>
<protein>
    <recommendedName>
        <fullName evidence="3">histidine kinase</fullName>
        <ecNumber evidence="3">2.7.13.3</ecNumber>
    </recommendedName>
</protein>
<dbReference type="GO" id="GO:0000155">
    <property type="term" value="F:phosphorelay sensor kinase activity"/>
    <property type="evidence" value="ECO:0007669"/>
    <property type="project" value="InterPro"/>
</dbReference>
<dbReference type="Proteomes" id="UP000095230">
    <property type="component" value="Unassembled WGS sequence"/>
</dbReference>
<dbReference type="InterPro" id="IPR036097">
    <property type="entry name" value="HisK_dim/P_sf"/>
</dbReference>
<dbReference type="CDD" id="cd00082">
    <property type="entry name" value="HisKA"/>
    <property type="match status" value="1"/>
</dbReference>